<evidence type="ECO:0000313" key="1">
    <source>
        <dbReference type="EMBL" id="TWT43231.1"/>
    </source>
</evidence>
<organism evidence="1 2">
    <name type="scientific">Botrimarina hoheduenensis</name>
    <dbReference type="NCBI Taxonomy" id="2528000"/>
    <lineage>
        <taxon>Bacteria</taxon>
        <taxon>Pseudomonadati</taxon>
        <taxon>Planctomycetota</taxon>
        <taxon>Planctomycetia</taxon>
        <taxon>Pirellulales</taxon>
        <taxon>Lacipirellulaceae</taxon>
        <taxon>Botrimarina</taxon>
    </lineage>
</organism>
<evidence type="ECO:0000313" key="2">
    <source>
        <dbReference type="Proteomes" id="UP000318995"/>
    </source>
</evidence>
<sequence>MKPYRSHRSLDLLLASVFTLVGVYGYALHDWFIGCGCVTCHWSEADDSSVVGGQCTPESSSGTLSVADCALCQFLGSFRSTKLTPVVADFVVATSPTLRRANEAAHIVWQPLPPPARGPPLGRA</sequence>
<reference evidence="1 2" key="1">
    <citation type="submission" date="2019-02" db="EMBL/GenBank/DDBJ databases">
        <title>Deep-cultivation of Planctomycetes and their phenomic and genomic characterization uncovers novel biology.</title>
        <authorList>
            <person name="Wiegand S."/>
            <person name="Jogler M."/>
            <person name="Boedeker C."/>
            <person name="Pinto D."/>
            <person name="Vollmers J."/>
            <person name="Rivas-Marin E."/>
            <person name="Kohn T."/>
            <person name="Peeters S.H."/>
            <person name="Heuer A."/>
            <person name="Rast P."/>
            <person name="Oberbeckmann S."/>
            <person name="Bunk B."/>
            <person name="Jeske O."/>
            <person name="Meyerdierks A."/>
            <person name="Storesund J.E."/>
            <person name="Kallscheuer N."/>
            <person name="Luecker S."/>
            <person name="Lage O.M."/>
            <person name="Pohl T."/>
            <person name="Merkel B.J."/>
            <person name="Hornburger P."/>
            <person name="Mueller R.-W."/>
            <person name="Bruemmer F."/>
            <person name="Labrenz M."/>
            <person name="Spormann A.M."/>
            <person name="Op Den Camp H."/>
            <person name="Overmann J."/>
            <person name="Amann R."/>
            <person name="Jetten M.S.M."/>
            <person name="Mascher T."/>
            <person name="Medema M.H."/>
            <person name="Devos D.P."/>
            <person name="Kaster A.-K."/>
            <person name="Ovreas L."/>
            <person name="Rohde M."/>
            <person name="Galperin M.Y."/>
            <person name="Jogler C."/>
        </authorList>
    </citation>
    <scope>NUCLEOTIDE SEQUENCE [LARGE SCALE GENOMIC DNA]</scope>
    <source>
        <strain evidence="1 2">Pla111</strain>
    </source>
</reference>
<dbReference type="RefSeq" id="WP_146574190.1">
    <property type="nucleotide sequence ID" value="NZ_SJPH01000004.1"/>
</dbReference>
<comment type="caution">
    <text evidence="1">The sequence shown here is derived from an EMBL/GenBank/DDBJ whole genome shotgun (WGS) entry which is preliminary data.</text>
</comment>
<dbReference type="AlphaFoldDB" id="A0A5C5VZL9"/>
<keyword evidence="2" id="KW-1185">Reference proteome</keyword>
<proteinExistence type="predicted"/>
<evidence type="ECO:0008006" key="3">
    <source>
        <dbReference type="Google" id="ProtNLM"/>
    </source>
</evidence>
<protein>
    <recommendedName>
        <fullName evidence="3">DUF2946 domain-containing protein</fullName>
    </recommendedName>
</protein>
<accession>A0A5C5VZL9</accession>
<dbReference type="EMBL" id="SJPH01000004">
    <property type="protein sequence ID" value="TWT43231.1"/>
    <property type="molecule type" value="Genomic_DNA"/>
</dbReference>
<dbReference type="Proteomes" id="UP000318995">
    <property type="component" value="Unassembled WGS sequence"/>
</dbReference>
<name>A0A5C5VZL9_9BACT</name>
<gene>
    <name evidence="1" type="ORF">Pla111_21810</name>
</gene>